<dbReference type="Gene3D" id="3.10.180.10">
    <property type="entry name" value="2,3-Dihydroxybiphenyl 1,2-Dioxygenase, domain 1"/>
    <property type="match status" value="1"/>
</dbReference>
<dbReference type="Proteomes" id="UP000199236">
    <property type="component" value="Unassembled WGS sequence"/>
</dbReference>
<organism evidence="2 3">
    <name type="scientific">Cohaesibacter marisflavi</name>
    <dbReference type="NCBI Taxonomy" id="655353"/>
    <lineage>
        <taxon>Bacteria</taxon>
        <taxon>Pseudomonadati</taxon>
        <taxon>Pseudomonadota</taxon>
        <taxon>Alphaproteobacteria</taxon>
        <taxon>Hyphomicrobiales</taxon>
        <taxon>Cohaesibacteraceae</taxon>
    </lineage>
</organism>
<feature type="domain" description="VOC" evidence="1">
    <location>
        <begin position="8"/>
        <end position="132"/>
    </location>
</feature>
<dbReference type="InterPro" id="IPR004360">
    <property type="entry name" value="Glyas_Fos-R_dOase_dom"/>
</dbReference>
<dbReference type="InterPro" id="IPR029068">
    <property type="entry name" value="Glyas_Bleomycin-R_OHBP_Dase"/>
</dbReference>
<keyword evidence="3" id="KW-1185">Reference proteome</keyword>
<keyword evidence="2" id="KW-0223">Dioxygenase</keyword>
<dbReference type="RefSeq" id="WP_090074985.1">
    <property type="nucleotide sequence ID" value="NZ_FOVR01000013.1"/>
</dbReference>
<dbReference type="AlphaFoldDB" id="A0A1I5KC86"/>
<dbReference type="PROSITE" id="PS51819">
    <property type="entry name" value="VOC"/>
    <property type="match status" value="1"/>
</dbReference>
<dbReference type="GO" id="GO:0051213">
    <property type="term" value="F:dioxygenase activity"/>
    <property type="evidence" value="ECO:0007669"/>
    <property type="project" value="UniProtKB-KW"/>
</dbReference>
<evidence type="ECO:0000259" key="1">
    <source>
        <dbReference type="PROSITE" id="PS51819"/>
    </source>
</evidence>
<dbReference type="OrthoDB" id="793940at2"/>
<protein>
    <submittedName>
        <fullName evidence="2">Catechol 2,3-dioxygenase</fullName>
    </submittedName>
</protein>
<gene>
    <name evidence="2" type="ORF">SAMN04488056_113131</name>
</gene>
<proteinExistence type="predicted"/>
<dbReference type="Pfam" id="PF00903">
    <property type="entry name" value="Glyoxalase"/>
    <property type="match status" value="1"/>
</dbReference>
<evidence type="ECO:0000313" key="3">
    <source>
        <dbReference type="Proteomes" id="UP000199236"/>
    </source>
</evidence>
<accession>A0A1I5KC86</accession>
<reference evidence="2 3" key="1">
    <citation type="submission" date="2016-10" db="EMBL/GenBank/DDBJ databases">
        <authorList>
            <person name="de Groot N.N."/>
        </authorList>
    </citation>
    <scope>NUCLEOTIDE SEQUENCE [LARGE SCALE GENOMIC DNA]</scope>
    <source>
        <strain evidence="2 3">CGMCC 1.9157</strain>
    </source>
</reference>
<dbReference type="EMBL" id="FOVR01000013">
    <property type="protein sequence ID" value="SFO82655.1"/>
    <property type="molecule type" value="Genomic_DNA"/>
</dbReference>
<evidence type="ECO:0000313" key="2">
    <source>
        <dbReference type="EMBL" id="SFO82655.1"/>
    </source>
</evidence>
<name>A0A1I5KC86_9HYPH</name>
<dbReference type="STRING" id="655353.SAMN04488056_113131"/>
<keyword evidence="2" id="KW-0560">Oxidoreductase</keyword>
<dbReference type="SUPFAM" id="SSF54593">
    <property type="entry name" value="Glyoxalase/Bleomycin resistance protein/Dihydroxybiphenyl dioxygenase"/>
    <property type="match status" value="1"/>
</dbReference>
<dbReference type="InterPro" id="IPR037523">
    <property type="entry name" value="VOC_core"/>
</dbReference>
<sequence>MSQPTTLGIDHLGLSVKDLDASKAFFEKALGWTQFGGSPDYPSVYMTDGSSKITLWQCKSDVLNEFDRHKNVGLHHLALKVPTADALRAVFETVRSWPGVKIEFAPEFSGNGPKEHFMIYEPGGTRLEVSFDPR</sequence>